<dbReference type="Proteomes" id="UP000236333">
    <property type="component" value="Unassembled WGS sequence"/>
</dbReference>
<organism evidence="1 2">
    <name type="scientific">Tetrabaena socialis</name>
    <dbReference type="NCBI Taxonomy" id="47790"/>
    <lineage>
        <taxon>Eukaryota</taxon>
        <taxon>Viridiplantae</taxon>
        <taxon>Chlorophyta</taxon>
        <taxon>core chlorophytes</taxon>
        <taxon>Chlorophyceae</taxon>
        <taxon>CS clade</taxon>
        <taxon>Chlamydomonadales</taxon>
        <taxon>Tetrabaenaceae</taxon>
        <taxon>Tetrabaena</taxon>
    </lineage>
</organism>
<keyword evidence="2" id="KW-1185">Reference proteome</keyword>
<dbReference type="EMBL" id="PGGS01000343">
    <property type="protein sequence ID" value="PNH04994.1"/>
    <property type="molecule type" value="Genomic_DNA"/>
</dbReference>
<reference evidence="1 2" key="1">
    <citation type="journal article" date="2017" name="Mol. Biol. Evol.">
        <title>The 4-celled Tetrabaena socialis nuclear genome reveals the essential components for genetic control of cell number at the origin of multicellularity in the volvocine lineage.</title>
        <authorList>
            <person name="Featherston J."/>
            <person name="Arakaki Y."/>
            <person name="Hanschen E.R."/>
            <person name="Ferris P.J."/>
            <person name="Michod R.E."/>
            <person name="Olson B.J.S.C."/>
            <person name="Nozaki H."/>
            <person name="Durand P.M."/>
        </authorList>
    </citation>
    <scope>NUCLEOTIDE SEQUENCE [LARGE SCALE GENOMIC DNA]</scope>
    <source>
        <strain evidence="1 2">NIES-571</strain>
    </source>
</reference>
<sequence>MEHAAQQARIVFGKCRELLGAGRTPDPPAAAAAGTSTSSNIWELRSRVLGAVPETESICNSLSSGVMPSQAAVVGALTSSAGAIAGLASHAYDQHQQISELKQQYHSLASDSGKMLMRQMATQTVNKLARKVSPGLSAYDARDMHMSIVADMAKSDMDSNAYQQVVNKYRKLKPAVKDLCDLGRLVAHLIPQPPVSEELLREAINNNVSQGLRAYAEEVLACLVELASDLREPLFVSTEPQQGHP</sequence>
<comment type="caution">
    <text evidence="1">The sequence shown here is derived from an EMBL/GenBank/DDBJ whole genome shotgun (WGS) entry which is preliminary data.</text>
</comment>
<gene>
    <name evidence="1" type="ORF">TSOC_008801</name>
</gene>
<proteinExistence type="predicted"/>
<name>A0A2J7ZXK1_9CHLO</name>
<evidence type="ECO:0000313" key="2">
    <source>
        <dbReference type="Proteomes" id="UP000236333"/>
    </source>
</evidence>
<evidence type="ECO:0000313" key="1">
    <source>
        <dbReference type="EMBL" id="PNH04994.1"/>
    </source>
</evidence>
<dbReference type="OrthoDB" id="2628273at2759"/>
<dbReference type="AlphaFoldDB" id="A0A2J7ZXK1"/>
<protein>
    <submittedName>
        <fullName evidence="1">Uncharacterized protein</fullName>
    </submittedName>
</protein>
<accession>A0A2J7ZXK1</accession>